<dbReference type="SUPFAM" id="SSF56112">
    <property type="entry name" value="Protein kinase-like (PK-like)"/>
    <property type="match status" value="1"/>
</dbReference>
<sequence>MQKQPFSNTGDEFQRRLLLYVKKRLDEPIIGIKQYHKHIWLITAANKKWVMKEFSNVESLARQVELTEALRHNGFTNTYYFHPNHTTANCQFDHKIWGILEYIEPSKKKFSYANVREIKEAHQLLKRYHEVTEQLPMSMKTKFPFFDQINKWKQRYKVFERNQTYLKKYIPKNILSSYLYWAKYSLKQLEPFQQVFVQAPYCITHGDVAHHNFLLGKDKRLYLIDFDLARMAPAWIDDLQFCNRILPSISWSLPKLLTLYEPHIDKTVFLHALQFPTDVLREWNRFSKSDKSLQKNMLPHLEEITFEQFQERKAFFHSVERYIE</sequence>
<protein>
    <submittedName>
        <fullName evidence="2">Aminoglycoside phosphotransferase family protein</fullName>
    </submittedName>
</protein>
<dbReference type="Gene3D" id="3.90.1200.10">
    <property type="match status" value="1"/>
</dbReference>
<dbReference type="Proteomes" id="UP000476934">
    <property type="component" value="Unassembled WGS sequence"/>
</dbReference>
<dbReference type="InterPro" id="IPR002575">
    <property type="entry name" value="Aminoglycoside_PTrfase"/>
</dbReference>
<evidence type="ECO:0000259" key="1">
    <source>
        <dbReference type="Pfam" id="PF01636"/>
    </source>
</evidence>
<evidence type="ECO:0000313" key="3">
    <source>
        <dbReference type="Proteomes" id="UP000476934"/>
    </source>
</evidence>
<proteinExistence type="predicted"/>
<dbReference type="AlphaFoldDB" id="A0A6M0P6X2"/>
<accession>A0A6M0P6X2</accession>
<reference evidence="2 3" key="1">
    <citation type="submission" date="2020-03" db="EMBL/GenBank/DDBJ databases">
        <title>Bacillus aquiflavi sp. nov., isolated from yellow water of strong flavor Chinese baijiu in Yibin region of China.</title>
        <authorList>
            <person name="Xie J."/>
        </authorList>
    </citation>
    <scope>NUCLEOTIDE SEQUENCE [LARGE SCALE GENOMIC DNA]</scope>
    <source>
        <strain evidence="2 3">Gsoil 114</strain>
    </source>
</reference>
<dbReference type="GO" id="GO:0016740">
    <property type="term" value="F:transferase activity"/>
    <property type="evidence" value="ECO:0007669"/>
    <property type="project" value="UniProtKB-KW"/>
</dbReference>
<keyword evidence="2" id="KW-0808">Transferase</keyword>
<organism evidence="2 3">
    <name type="scientific">Heyndrickxia ginsengihumi</name>
    <dbReference type="NCBI Taxonomy" id="363870"/>
    <lineage>
        <taxon>Bacteria</taxon>
        <taxon>Bacillati</taxon>
        <taxon>Bacillota</taxon>
        <taxon>Bacilli</taxon>
        <taxon>Bacillales</taxon>
        <taxon>Bacillaceae</taxon>
        <taxon>Heyndrickxia</taxon>
    </lineage>
</organism>
<evidence type="ECO:0000313" key="2">
    <source>
        <dbReference type="EMBL" id="NEY20446.1"/>
    </source>
</evidence>
<feature type="domain" description="Aminoglycoside phosphotransferase" evidence="1">
    <location>
        <begin position="40"/>
        <end position="237"/>
    </location>
</feature>
<dbReference type="RefSeq" id="WP_163173909.1">
    <property type="nucleotide sequence ID" value="NZ_JAAIWK010000016.1"/>
</dbReference>
<gene>
    <name evidence="2" type="ORF">G4D61_10810</name>
</gene>
<comment type="caution">
    <text evidence="2">The sequence shown here is derived from an EMBL/GenBank/DDBJ whole genome shotgun (WGS) entry which is preliminary data.</text>
</comment>
<dbReference type="Pfam" id="PF01636">
    <property type="entry name" value="APH"/>
    <property type="match status" value="1"/>
</dbReference>
<dbReference type="EMBL" id="JAAIWK010000016">
    <property type="protein sequence ID" value="NEY20446.1"/>
    <property type="molecule type" value="Genomic_DNA"/>
</dbReference>
<dbReference type="InterPro" id="IPR011009">
    <property type="entry name" value="Kinase-like_dom_sf"/>
</dbReference>
<keyword evidence="3" id="KW-1185">Reference proteome</keyword>
<name>A0A6M0P6X2_9BACI</name>